<dbReference type="OrthoDB" id="1877767at2759"/>
<evidence type="ECO:0000313" key="4">
    <source>
        <dbReference type="Proteomes" id="UP000799778"/>
    </source>
</evidence>
<dbReference type="Proteomes" id="UP000799778">
    <property type="component" value="Unassembled WGS sequence"/>
</dbReference>
<feature type="region of interest" description="Disordered" evidence="1">
    <location>
        <begin position="161"/>
        <end position="252"/>
    </location>
</feature>
<protein>
    <recommendedName>
        <fullName evidence="2">Transcription factor TFIIIC triple barrel domain-containing protein</fullName>
    </recommendedName>
</protein>
<sequence>MSVEQEDEWEYEYDAEDTEDFYVTLDLSNIHSNTGAKNMAQHAPVGNPQSLGNRLRVSNTHTGDGSTPEHPTEPSSIDPVGEIQITDIHTQTPLMMYNGQLLSCHWASTIGTDLFFARPNDNGLPSEGPLRSLPSVDLVGIGSAKLMAKAARLQPRDELLERPQDKGEVQHNEPSVTSSPSPGKPKAPSNFLTRLNEAKAKRGEKTRLVILDNPQGSRLSAQQASGPVKPSSRTSGDVVTDSSTTTVMGDAH</sequence>
<keyword evidence="4" id="KW-1185">Reference proteome</keyword>
<dbReference type="GeneID" id="54287509"/>
<evidence type="ECO:0000313" key="3">
    <source>
        <dbReference type="EMBL" id="KAF2012313.1"/>
    </source>
</evidence>
<dbReference type="EMBL" id="ML978073">
    <property type="protein sequence ID" value="KAF2012313.1"/>
    <property type="molecule type" value="Genomic_DNA"/>
</dbReference>
<gene>
    <name evidence="3" type="ORF">BU24DRAFT_435682</name>
</gene>
<organism evidence="3 4">
    <name type="scientific">Aaosphaeria arxii CBS 175.79</name>
    <dbReference type="NCBI Taxonomy" id="1450172"/>
    <lineage>
        <taxon>Eukaryota</taxon>
        <taxon>Fungi</taxon>
        <taxon>Dikarya</taxon>
        <taxon>Ascomycota</taxon>
        <taxon>Pezizomycotina</taxon>
        <taxon>Dothideomycetes</taxon>
        <taxon>Pleosporomycetidae</taxon>
        <taxon>Pleosporales</taxon>
        <taxon>Pleosporales incertae sedis</taxon>
        <taxon>Aaosphaeria</taxon>
    </lineage>
</organism>
<feature type="compositionally biased region" description="Polar residues" evidence="1">
    <location>
        <begin position="47"/>
        <end position="65"/>
    </location>
</feature>
<dbReference type="RefSeq" id="XP_033380652.1">
    <property type="nucleotide sequence ID" value="XM_033530112.1"/>
</dbReference>
<evidence type="ECO:0000256" key="1">
    <source>
        <dbReference type="SAM" id="MobiDB-lite"/>
    </source>
</evidence>
<feature type="compositionally biased region" description="Basic and acidic residues" evidence="1">
    <location>
        <begin position="161"/>
        <end position="171"/>
    </location>
</feature>
<feature type="compositionally biased region" description="Low complexity" evidence="1">
    <location>
        <begin position="178"/>
        <end position="189"/>
    </location>
</feature>
<dbReference type="InterPro" id="IPR019481">
    <property type="entry name" value="TFIIIC_triple_barrel"/>
</dbReference>
<reference evidence="3" key="1">
    <citation type="journal article" date="2020" name="Stud. Mycol.">
        <title>101 Dothideomycetes genomes: a test case for predicting lifestyles and emergence of pathogens.</title>
        <authorList>
            <person name="Haridas S."/>
            <person name="Albert R."/>
            <person name="Binder M."/>
            <person name="Bloem J."/>
            <person name="Labutti K."/>
            <person name="Salamov A."/>
            <person name="Andreopoulos B."/>
            <person name="Baker S."/>
            <person name="Barry K."/>
            <person name="Bills G."/>
            <person name="Bluhm B."/>
            <person name="Cannon C."/>
            <person name="Castanera R."/>
            <person name="Culley D."/>
            <person name="Daum C."/>
            <person name="Ezra D."/>
            <person name="Gonzalez J."/>
            <person name="Henrissat B."/>
            <person name="Kuo A."/>
            <person name="Liang C."/>
            <person name="Lipzen A."/>
            <person name="Lutzoni F."/>
            <person name="Magnuson J."/>
            <person name="Mondo S."/>
            <person name="Nolan M."/>
            <person name="Ohm R."/>
            <person name="Pangilinan J."/>
            <person name="Park H.-J."/>
            <person name="Ramirez L."/>
            <person name="Alfaro M."/>
            <person name="Sun H."/>
            <person name="Tritt A."/>
            <person name="Yoshinaga Y."/>
            <person name="Zwiers L.-H."/>
            <person name="Turgeon B."/>
            <person name="Goodwin S."/>
            <person name="Spatafora J."/>
            <person name="Crous P."/>
            <person name="Grigoriev I."/>
        </authorList>
    </citation>
    <scope>NUCLEOTIDE SEQUENCE</scope>
    <source>
        <strain evidence="3">CBS 175.79</strain>
    </source>
</reference>
<dbReference type="Gene3D" id="2.60.40.4370">
    <property type="match status" value="1"/>
</dbReference>
<name>A0A6A5XH89_9PLEO</name>
<dbReference type="Pfam" id="PF10419">
    <property type="entry name" value="TFIIIC_sub6"/>
    <property type="match status" value="1"/>
</dbReference>
<feature type="region of interest" description="Disordered" evidence="1">
    <location>
        <begin position="35"/>
        <end position="79"/>
    </location>
</feature>
<accession>A0A6A5XH89</accession>
<feature type="compositionally biased region" description="Basic and acidic residues" evidence="1">
    <location>
        <begin position="196"/>
        <end position="207"/>
    </location>
</feature>
<dbReference type="AlphaFoldDB" id="A0A6A5XH89"/>
<proteinExistence type="predicted"/>
<evidence type="ECO:0000259" key="2">
    <source>
        <dbReference type="Pfam" id="PF10419"/>
    </source>
</evidence>
<feature type="compositionally biased region" description="Polar residues" evidence="1">
    <location>
        <begin position="214"/>
        <end position="225"/>
    </location>
</feature>
<feature type="domain" description="Transcription factor TFIIIC triple barrel" evidence="2">
    <location>
        <begin position="16"/>
        <end position="153"/>
    </location>
</feature>
<feature type="compositionally biased region" description="Low complexity" evidence="1">
    <location>
        <begin position="231"/>
        <end position="252"/>
    </location>
</feature>